<dbReference type="Gene3D" id="3.40.50.300">
    <property type="entry name" value="P-loop containing nucleotide triphosphate hydrolases"/>
    <property type="match status" value="1"/>
</dbReference>
<feature type="compositionally biased region" description="Polar residues" evidence="2">
    <location>
        <begin position="37"/>
        <end position="46"/>
    </location>
</feature>
<name>A0A2I2FYW9_9EURO</name>
<dbReference type="RefSeq" id="XP_024701120.1">
    <property type="nucleotide sequence ID" value="XM_024854150.1"/>
</dbReference>
<evidence type="ECO:0000313" key="4">
    <source>
        <dbReference type="EMBL" id="PLB45818.1"/>
    </source>
</evidence>
<dbReference type="PANTHER" id="PTHR10039">
    <property type="entry name" value="AMELOGENIN"/>
    <property type="match status" value="1"/>
</dbReference>
<dbReference type="OrthoDB" id="2546325at2759"/>
<dbReference type="VEuPathDB" id="FungiDB:P170DRAFT_500486"/>
<protein>
    <recommendedName>
        <fullName evidence="3">Nephrocystin 3-like N-terminal domain-containing protein</fullName>
    </recommendedName>
</protein>
<dbReference type="Pfam" id="PF24883">
    <property type="entry name" value="NPHP3_N"/>
    <property type="match status" value="1"/>
</dbReference>
<dbReference type="InterPro" id="IPR056884">
    <property type="entry name" value="NPHP3-like_N"/>
</dbReference>
<comment type="caution">
    <text evidence="4">The sequence shown here is derived from an EMBL/GenBank/DDBJ whole genome shotgun (WGS) entry which is preliminary data.</text>
</comment>
<evidence type="ECO:0000259" key="3">
    <source>
        <dbReference type="Pfam" id="PF24883"/>
    </source>
</evidence>
<dbReference type="EMBL" id="MSFO01000007">
    <property type="protein sequence ID" value="PLB45818.1"/>
    <property type="molecule type" value="Genomic_DNA"/>
</dbReference>
<keyword evidence="1" id="KW-0677">Repeat</keyword>
<feature type="domain" description="Nephrocystin 3-like N-terminal" evidence="3">
    <location>
        <begin position="315"/>
        <end position="462"/>
    </location>
</feature>
<evidence type="ECO:0000313" key="5">
    <source>
        <dbReference type="Proteomes" id="UP000234275"/>
    </source>
</evidence>
<proteinExistence type="predicted"/>
<feature type="region of interest" description="Disordered" evidence="2">
    <location>
        <begin position="35"/>
        <end position="56"/>
    </location>
</feature>
<organism evidence="4 5">
    <name type="scientific">Aspergillus steynii IBT 23096</name>
    <dbReference type="NCBI Taxonomy" id="1392250"/>
    <lineage>
        <taxon>Eukaryota</taxon>
        <taxon>Fungi</taxon>
        <taxon>Dikarya</taxon>
        <taxon>Ascomycota</taxon>
        <taxon>Pezizomycotina</taxon>
        <taxon>Eurotiomycetes</taxon>
        <taxon>Eurotiomycetidae</taxon>
        <taxon>Eurotiales</taxon>
        <taxon>Aspergillaceae</taxon>
        <taxon>Aspergillus</taxon>
        <taxon>Aspergillus subgen. Circumdati</taxon>
    </lineage>
</organism>
<dbReference type="GeneID" id="36561856"/>
<dbReference type="Gene3D" id="1.25.40.10">
    <property type="entry name" value="Tetratricopeptide repeat domain"/>
    <property type="match status" value="2"/>
</dbReference>
<dbReference type="PANTHER" id="PTHR10039:SF9">
    <property type="entry name" value="NACHT DOMAIN PROTEIN (AFU_ORTHOLOGUE AFUA_2G01760)"/>
    <property type="match status" value="1"/>
</dbReference>
<dbReference type="STRING" id="1392250.A0A2I2FYW9"/>
<reference evidence="4 5" key="1">
    <citation type="submission" date="2016-12" db="EMBL/GenBank/DDBJ databases">
        <title>The genomes of Aspergillus section Nigri reveals drivers in fungal speciation.</title>
        <authorList>
            <consortium name="DOE Joint Genome Institute"/>
            <person name="Vesth T.C."/>
            <person name="Nybo J."/>
            <person name="Theobald S."/>
            <person name="Brandl J."/>
            <person name="Frisvad J.C."/>
            <person name="Nielsen K.F."/>
            <person name="Lyhne E.K."/>
            <person name="Kogle M.E."/>
            <person name="Kuo A."/>
            <person name="Riley R."/>
            <person name="Clum A."/>
            <person name="Nolan M."/>
            <person name="Lipzen A."/>
            <person name="Salamov A."/>
            <person name="Henrissat B."/>
            <person name="Wiebenga A."/>
            <person name="De Vries R.P."/>
            <person name="Grigoriev I.V."/>
            <person name="Mortensen U.H."/>
            <person name="Andersen M.R."/>
            <person name="Baker S.E."/>
        </authorList>
    </citation>
    <scope>NUCLEOTIDE SEQUENCE [LARGE SCALE GENOMIC DNA]</scope>
    <source>
        <strain evidence="4 5">IBT 23096</strain>
    </source>
</reference>
<sequence>MATSFQPNVHYTFGSPLSPNSLFGPRRVSSILEHRNGSNGAIQSPPSRRGSRKFSSGEASNLAEVVNFLTRQTTDEMDAVLSTELMNATYPVLLEWIRSERMSKLPPEGSSYDRVLVWASLFVERLHSFELAIEEFAGDSPMAAQLAYGHCAVLLELGEENASALMLLFGFFCSCSMGLVNLMDRVELFSVSQDIKDQLVLALADLITLVVSVATHFHRSMRGLTSESLSIDIYGTFPGPIENFRSRCQHASELMWRHQLTREGLGDQVSDVKFIKLWLEPEDPVLANMVETTTHLAQEREELTCLWLKPYLTRFMKGNQKTLAISGKSGSGRTILSSVIADSLQYPIGGVRYTPLYVPINGRISGRTSSRAIVETILFQIFDKRIGNVRLYQILVEAQERCEKTTDEGTYDNILWTALNHALEPGLKGAKDLVLIVDGLDEASCGEDVLSQHLTEATANNVKLITLGSQQHPTTSEQIGLRMTSDLVFDDVAAVVRSVLQHSRAFAEMSETKREINVNRITQAADGSFLWAKLAAKRVVAEIPHNAQAFSKAVDSFAKPGQTITDLVSHSLLSKSLGEDGKNVLNWLATAARPLSQQELSALLAVQIDKGIIKEQGTDLSKILNPVNSLVFFQNDLVYLRHAQIKSAVLEVLSHGKPSQGVKDRNLDLAQRLLVYIKNQVTKDQEPSLTHLDSHFTRSLLEKNSLLDFALRYWVDHTKNAFACTTQNEITTAAKELRNVIPTCTAVPLLEMTVWDSKSTPVLMSLHDVQTRLYQQILTPNHPTTLQAILCQALFYREIHEAAPSKTSWLFYYATKISQDVLSVGHLVTMHMAKNFLDITAGQVTDSKTEIMVKRVEIFQVLVECYKIHYGSTSEITVTTMNQLAEHYRYIKEERKSQEITRSIKSATTVADSHWGGSRQSDDSLRVHLHGRNTKHTATGVTLDLDEREEDELIETAVQYSLESRISHAERQVSDGNVQAAERTYVEAWQQTSTQYRLNRSGRNNEVASVLGGFWQEYDRTTSGSEAVVSQFVEIANIMKSVGLSVLALDVYKKCANFYQSSGNHQNATYKNIQQNVQSTSKEVMQLASSSKSNISEKTLKEIVYSDSFDQSSVSAANTLVETYISQHRWQDATKTLKKVLQGVWPVLFASSMQDVVLPATQADHCVSLAERLGDCYRSRRRPVKEEDIRLRLYRAVRRDRPAGDRMLERTTTSLLRVYERTSQTKKQVELHEEILEDFTKRYGGEHPTVIKKLWTLAELSPSPVSVDYYRRIVQALNKDSDTCHPDAFEPLLLVSNELWNHARYSEAIPHFKVMFHALHNSKISPKLQDQVFVRTMFSRYIQCLRATHADSSVLHDVTSQYQHACKSLFGSSASITVQATMTLATICQESKRYETEAVRLYEELLQVKSDEVDRHDVRATLEAIYEEQAAAVATKPESVSSEQMARTVRIRNRRLSSVRSNYGWAHEESLAEMQDLVSLYSKRGQSQAVLSLLREGTVQTLSTEKSSTRLTDAAKSIASSYIAAGQVRSARELTQELYQQIIAKDTSNTKSVSFNLSSKQRESLVFLAQMEYSLRDDSSVTFNEIFSSLATEYLYFEQFRSELSSKSSSVQSVLTCASRLHGFLLSRGRRWSATQVVDQCTSYFLSTEAINYATPQQANAFVTAILTHFTKHWSYDFIRSVAIASCDQVTELLAKQEYQSACDQALTAFHYIKSENGFASLTMIRLGFRLGLAISGRDISSSIDNQTSQTMLNTSSTIMHEVMCLFKQKQIDLTKLDLTNLNNLIGLLDDLHDYQNLAWVLTSLWNNRDTHSSYQPQYVLALGRMLIITRYLVGDYSGAIRLSEDIVYNCARVHGPRHPATIEMTVLLSQMYTSVAQGYQNHKESREMAFRYYKKAASLHENALRVFVDPTISADMDEGFESGFVSPGRSPSPGSDDAEGKYVRQHLHLLKLAVERLGEWPKEYSEYERLSSDVFKAYRQDLDGVEGVEKWNLKNFGSGRAEAADDLIMASSSGASKGVPSYEEQHAIAV</sequence>
<accession>A0A2I2FYW9</accession>
<gene>
    <name evidence="4" type="ORF">P170DRAFT_500486</name>
</gene>
<dbReference type="InterPro" id="IPR011990">
    <property type="entry name" value="TPR-like_helical_dom_sf"/>
</dbReference>
<dbReference type="Proteomes" id="UP000234275">
    <property type="component" value="Unassembled WGS sequence"/>
</dbReference>
<evidence type="ECO:0000256" key="1">
    <source>
        <dbReference type="ARBA" id="ARBA00022737"/>
    </source>
</evidence>
<dbReference type="InterPro" id="IPR027417">
    <property type="entry name" value="P-loop_NTPase"/>
</dbReference>
<keyword evidence="5" id="KW-1185">Reference proteome</keyword>
<evidence type="ECO:0000256" key="2">
    <source>
        <dbReference type="SAM" id="MobiDB-lite"/>
    </source>
</evidence>